<dbReference type="AlphaFoldDB" id="A0A328NLA2"/>
<accession>A0A328NLA2</accession>
<comment type="caution">
    <text evidence="1">The sequence shown here is derived from an EMBL/GenBank/DDBJ whole genome shotgun (WGS) entry which is preliminary data.</text>
</comment>
<gene>
    <name evidence="1" type="ORF">PSN13_05215</name>
</gene>
<evidence type="ECO:0000313" key="1">
    <source>
        <dbReference type="EMBL" id="RAO28915.1"/>
    </source>
</evidence>
<sequence>MATMITTTERGKSVTETVVTALSSKEKGIWSKSLRIGLGAVMALGFAVGGANPAAAAPNVALGCQTTKANMTWTNGNTSNYSCSGTYYPASPNIYGRSFYAAGWSGKLIIGDGTAYRPFCDWQKIDLGGIRVREVVLYATKFCE</sequence>
<name>A0A328NLA2_9ACTN</name>
<dbReference type="Proteomes" id="UP000249419">
    <property type="component" value="Unassembled WGS sequence"/>
</dbReference>
<organism evidence="1 2">
    <name type="scientific">Micromonospora saelicesensis</name>
    <dbReference type="NCBI Taxonomy" id="285676"/>
    <lineage>
        <taxon>Bacteria</taxon>
        <taxon>Bacillati</taxon>
        <taxon>Actinomycetota</taxon>
        <taxon>Actinomycetes</taxon>
        <taxon>Micromonosporales</taxon>
        <taxon>Micromonosporaceae</taxon>
        <taxon>Micromonospora</taxon>
    </lineage>
</organism>
<protein>
    <submittedName>
        <fullName evidence="1">Uncharacterized protein</fullName>
    </submittedName>
</protein>
<dbReference type="EMBL" id="PYAG01000036">
    <property type="protein sequence ID" value="RAO28915.1"/>
    <property type="molecule type" value="Genomic_DNA"/>
</dbReference>
<reference evidence="1 2" key="1">
    <citation type="submission" date="2018-03" db="EMBL/GenBank/DDBJ databases">
        <title>Defining the species Micromonospora saelicesensis and Micromonospora noduli under the framework of genomics.</title>
        <authorList>
            <person name="Riesco R."/>
            <person name="Trujillo M.E."/>
        </authorList>
    </citation>
    <scope>NUCLEOTIDE SEQUENCE [LARGE SCALE GENOMIC DNA]</scope>
    <source>
        <strain evidence="1 2">PSN13</strain>
    </source>
</reference>
<proteinExistence type="predicted"/>
<evidence type="ECO:0000313" key="2">
    <source>
        <dbReference type="Proteomes" id="UP000249419"/>
    </source>
</evidence>